<evidence type="ECO:0000256" key="2">
    <source>
        <dbReference type="ARBA" id="ARBA00022643"/>
    </source>
</evidence>
<dbReference type="InterPro" id="IPR001610">
    <property type="entry name" value="PAC"/>
</dbReference>
<dbReference type="InterPro" id="IPR035965">
    <property type="entry name" value="PAS-like_dom_sf"/>
</dbReference>
<dbReference type="EMBL" id="JBHUDM010000002">
    <property type="protein sequence ID" value="MFD1642066.1"/>
    <property type="molecule type" value="Genomic_DNA"/>
</dbReference>
<dbReference type="Gene3D" id="3.30.450.40">
    <property type="match status" value="1"/>
</dbReference>
<evidence type="ECO:0000259" key="6">
    <source>
        <dbReference type="PROSITE" id="PS50112"/>
    </source>
</evidence>
<evidence type="ECO:0000256" key="1">
    <source>
        <dbReference type="ARBA" id="ARBA00022630"/>
    </source>
</evidence>
<reference evidence="8 9" key="1">
    <citation type="journal article" date="2019" name="Int. J. Syst. Evol. Microbiol.">
        <title>The Global Catalogue of Microorganisms (GCM) 10K type strain sequencing project: providing services to taxonomists for standard genome sequencing and annotation.</title>
        <authorList>
            <consortium name="The Broad Institute Genomics Platform"/>
            <consortium name="The Broad Institute Genome Sequencing Center for Infectious Disease"/>
            <person name="Wu L."/>
            <person name="Ma J."/>
        </authorList>
    </citation>
    <scope>NUCLEOTIDE SEQUENCE [LARGE SCALE GENOMIC DNA]</scope>
    <source>
        <strain evidence="8 9">CGMCC 1.10593</strain>
    </source>
</reference>
<dbReference type="InterPro" id="IPR000014">
    <property type="entry name" value="PAS"/>
</dbReference>
<dbReference type="Proteomes" id="UP001597052">
    <property type="component" value="Unassembled WGS sequence"/>
</dbReference>
<dbReference type="PROSITE" id="PS50109">
    <property type="entry name" value="HIS_KIN"/>
    <property type="match status" value="1"/>
</dbReference>
<sequence length="663" mass="73178">MTTEPHGSEKDAVRQQLYELLDDTERSLVTKQRRGLELGCEYLGVANGHIQRRNDDGTDDVIASVGSNPKLFPEGMVLDRARTYCRRTVESHSPLALSNASEQGWDTDPAYEKHGLDCYLGTTIFVDGAIYGTVCFTAEAPRQSDFTADEKAFVELIARLLGRTIEAEANERRVERLDRSRRRSEAKYEALLRLAPDAIVVVDTDTGTIETANERAASLTGYSEAELRGLSILELHPEADRQRYARLFDEGFDDRIQERFDDGTPLVIERADGTTVPIELGVGRVELDDHSVILGIVRDVSERKERERELRLKERAIEESSIGITIGDATQPDTPIVYANAGFEALTGYSMGELNGENCRFLQGDETDAETVAEIRRAIDAEESIRTEILNYRANGRPFWNELTVAPVMDPESRAVTHFVGIQNDVTARKRRNRLIEVLDRVLRHNLRNDMNVVIGFSETIAARTDGELTEMASRVTETAQDLISLSNTVRGFESGVVDATQPELRDIRTVIDAAVEDLRSDYPDTEFTVLAAESMTVLATSKLTLALAELGDNAAKYGESSVRYELTTTDDGRIAVHVHDDGPGLPAIERNVLEAGRETPLEHGSGLGLWMVNWIVTNLGGSVTASVDDGTTVSIYLPTPAATEMDDVQSQSVSDRQSGGPL</sequence>
<protein>
    <submittedName>
        <fullName evidence="8">PAS domain S-box protein</fullName>
    </submittedName>
</protein>
<dbReference type="NCBIfam" id="TIGR00229">
    <property type="entry name" value="sensory_box"/>
    <property type="match status" value="2"/>
</dbReference>
<keyword evidence="4" id="KW-0175">Coiled coil</keyword>
<dbReference type="PANTHER" id="PTHR47429">
    <property type="entry name" value="PROTEIN TWIN LOV 1"/>
    <property type="match status" value="1"/>
</dbReference>
<dbReference type="SMART" id="SM00091">
    <property type="entry name" value="PAS"/>
    <property type="match status" value="2"/>
</dbReference>
<keyword evidence="9" id="KW-1185">Reference proteome</keyword>
<dbReference type="PROSITE" id="PS50112">
    <property type="entry name" value="PAS"/>
    <property type="match status" value="2"/>
</dbReference>
<dbReference type="InterPro" id="IPR005467">
    <property type="entry name" value="His_kinase_dom"/>
</dbReference>
<dbReference type="Pfam" id="PF01590">
    <property type="entry name" value="GAF"/>
    <property type="match status" value="1"/>
</dbReference>
<dbReference type="InterPro" id="IPR003594">
    <property type="entry name" value="HATPase_dom"/>
</dbReference>
<dbReference type="Gene3D" id="3.30.450.20">
    <property type="entry name" value="PAS domain"/>
    <property type="match status" value="2"/>
</dbReference>
<dbReference type="Pfam" id="PF13426">
    <property type="entry name" value="PAS_9"/>
    <property type="match status" value="2"/>
</dbReference>
<dbReference type="CDD" id="cd00130">
    <property type="entry name" value="PAS"/>
    <property type="match status" value="2"/>
</dbReference>
<dbReference type="InterPro" id="IPR003018">
    <property type="entry name" value="GAF"/>
</dbReference>
<evidence type="ECO:0000259" key="7">
    <source>
        <dbReference type="PROSITE" id="PS50113"/>
    </source>
</evidence>
<dbReference type="SUPFAM" id="SSF55874">
    <property type="entry name" value="ATPase domain of HSP90 chaperone/DNA topoisomerase II/histidine kinase"/>
    <property type="match status" value="1"/>
</dbReference>
<proteinExistence type="predicted"/>
<feature type="domain" description="Histidine kinase" evidence="5">
    <location>
        <begin position="442"/>
        <end position="642"/>
    </location>
</feature>
<dbReference type="PANTHER" id="PTHR47429:SF8">
    <property type="entry name" value="PHOTOTROPIN-1-LIKE"/>
    <property type="match status" value="1"/>
</dbReference>
<feature type="domain" description="PAS" evidence="6">
    <location>
        <begin position="184"/>
        <end position="255"/>
    </location>
</feature>
<dbReference type="RefSeq" id="WP_256395558.1">
    <property type="nucleotide sequence ID" value="NZ_JANHDJ010000002.1"/>
</dbReference>
<accession>A0ABD6D745</accession>
<feature type="coiled-coil region" evidence="4">
    <location>
        <begin position="167"/>
        <end position="194"/>
    </location>
</feature>
<evidence type="ECO:0000313" key="9">
    <source>
        <dbReference type="Proteomes" id="UP001597052"/>
    </source>
</evidence>
<dbReference type="InterPro" id="IPR000700">
    <property type="entry name" value="PAS-assoc_C"/>
</dbReference>
<dbReference type="InterPro" id="IPR029016">
    <property type="entry name" value="GAF-like_dom_sf"/>
</dbReference>
<keyword evidence="1" id="KW-0285">Flavoprotein</keyword>
<evidence type="ECO:0000313" key="8">
    <source>
        <dbReference type="EMBL" id="MFD1642066.1"/>
    </source>
</evidence>
<dbReference type="Pfam" id="PF02518">
    <property type="entry name" value="HATPase_c"/>
    <property type="match status" value="1"/>
</dbReference>
<dbReference type="SUPFAM" id="SSF55781">
    <property type="entry name" value="GAF domain-like"/>
    <property type="match status" value="1"/>
</dbReference>
<keyword evidence="3" id="KW-0157">Chromophore</keyword>
<dbReference type="AlphaFoldDB" id="A0ABD6D745"/>
<keyword evidence="2" id="KW-0288">FMN</keyword>
<evidence type="ECO:0000259" key="5">
    <source>
        <dbReference type="PROSITE" id="PS50109"/>
    </source>
</evidence>
<gene>
    <name evidence="8" type="ORF">ACFSBW_09300</name>
</gene>
<evidence type="ECO:0000256" key="3">
    <source>
        <dbReference type="ARBA" id="ARBA00022991"/>
    </source>
</evidence>
<dbReference type="InterPro" id="IPR036890">
    <property type="entry name" value="HATPase_C_sf"/>
</dbReference>
<dbReference type="SUPFAM" id="SSF55785">
    <property type="entry name" value="PYP-like sensor domain (PAS domain)"/>
    <property type="match status" value="2"/>
</dbReference>
<dbReference type="Gene3D" id="3.30.565.10">
    <property type="entry name" value="Histidine kinase-like ATPase, C-terminal domain"/>
    <property type="match status" value="1"/>
</dbReference>
<feature type="domain" description="PAC" evidence="7">
    <location>
        <begin position="250"/>
        <end position="312"/>
    </location>
</feature>
<feature type="domain" description="PAC" evidence="7">
    <location>
        <begin position="383"/>
        <end position="438"/>
    </location>
</feature>
<name>A0ABD6D745_9EURY</name>
<organism evidence="8 9">
    <name type="scientific">Halohasta litorea</name>
    <dbReference type="NCBI Taxonomy" id="869891"/>
    <lineage>
        <taxon>Archaea</taxon>
        <taxon>Methanobacteriati</taxon>
        <taxon>Methanobacteriota</taxon>
        <taxon>Stenosarchaea group</taxon>
        <taxon>Halobacteria</taxon>
        <taxon>Halobacteriales</taxon>
        <taxon>Haloferacaceae</taxon>
        <taxon>Halohasta</taxon>
    </lineage>
</organism>
<dbReference type="PROSITE" id="PS50113">
    <property type="entry name" value="PAC"/>
    <property type="match status" value="2"/>
</dbReference>
<dbReference type="SMART" id="SM00387">
    <property type="entry name" value="HATPase_c"/>
    <property type="match status" value="1"/>
</dbReference>
<dbReference type="SMART" id="SM00086">
    <property type="entry name" value="PAC"/>
    <property type="match status" value="2"/>
</dbReference>
<evidence type="ECO:0000256" key="4">
    <source>
        <dbReference type="SAM" id="Coils"/>
    </source>
</evidence>
<feature type="domain" description="PAS" evidence="6">
    <location>
        <begin position="309"/>
        <end position="382"/>
    </location>
</feature>
<comment type="caution">
    <text evidence="8">The sequence shown here is derived from an EMBL/GenBank/DDBJ whole genome shotgun (WGS) entry which is preliminary data.</text>
</comment>